<evidence type="ECO:0000313" key="1">
    <source>
        <dbReference type="EMBL" id="MQM22384.1"/>
    </source>
</evidence>
<reference evidence="1" key="1">
    <citation type="submission" date="2017-07" db="EMBL/GenBank/DDBJ databases">
        <title>Taro Niue Genome Assembly and Annotation.</title>
        <authorList>
            <person name="Atibalentja N."/>
            <person name="Keating K."/>
            <person name="Fields C.J."/>
        </authorList>
    </citation>
    <scope>NUCLEOTIDE SEQUENCE</scope>
    <source>
        <strain evidence="1">Niue_2</strain>
        <tissue evidence="1">Leaf</tissue>
    </source>
</reference>
<organism evidence="1 2">
    <name type="scientific">Colocasia esculenta</name>
    <name type="common">Wild taro</name>
    <name type="synonym">Arum esculentum</name>
    <dbReference type="NCBI Taxonomy" id="4460"/>
    <lineage>
        <taxon>Eukaryota</taxon>
        <taxon>Viridiplantae</taxon>
        <taxon>Streptophyta</taxon>
        <taxon>Embryophyta</taxon>
        <taxon>Tracheophyta</taxon>
        <taxon>Spermatophyta</taxon>
        <taxon>Magnoliopsida</taxon>
        <taxon>Liliopsida</taxon>
        <taxon>Araceae</taxon>
        <taxon>Aroideae</taxon>
        <taxon>Colocasieae</taxon>
        <taxon>Colocasia</taxon>
    </lineage>
</organism>
<dbReference type="Proteomes" id="UP000652761">
    <property type="component" value="Unassembled WGS sequence"/>
</dbReference>
<protein>
    <submittedName>
        <fullName evidence="1">Uncharacterized protein</fullName>
    </submittedName>
</protein>
<evidence type="ECO:0000313" key="2">
    <source>
        <dbReference type="Proteomes" id="UP000652761"/>
    </source>
</evidence>
<sequence>VSQVMTLHTSTGLDWSDERPRVIAMDCPQYPRVSRVMTLHTSTGMDWSDERPGVIVMECP</sequence>
<feature type="non-terminal residue" evidence="1">
    <location>
        <position position="60"/>
    </location>
</feature>
<dbReference type="EMBL" id="NMUH01012803">
    <property type="protein sequence ID" value="MQM22384.1"/>
    <property type="molecule type" value="Genomic_DNA"/>
</dbReference>
<gene>
    <name evidence="1" type="ORF">Taro_055436</name>
</gene>
<name>A0A843XRA3_COLES</name>
<comment type="caution">
    <text evidence="1">The sequence shown here is derived from an EMBL/GenBank/DDBJ whole genome shotgun (WGS) entry which is preliminary data.</text>
</comment>
<proteinExistence type="predicted"/>
<keyword evidence="2" id="KW-1185">Reference proteome</keyword>
<dbReference type="AlphaFoldDB" id="A0A843XRA3"/>
<accession>A0A843XRA3</accession>